<proteinExistence type="predicted"/>
<dbReference type="PROSITE" id="PS51350">
    <property type="entry name" value="PTS_HPR_DOM"/>
    <property type="match status" value="1"/>
</dbReference>
<dbReference type="InterPro" id="IPR000032">
    <property type="entry name" value="HPr-like"/>
</dbReference>
<dbReference type="PANTHER" id="PTHR33705:SF2">
    <property type="entry name" value="PHOSPHOCARRIER PROTEIN NPR"/>
    <property type="match status" value="1"/>
</dbReference>
<protein>
    <submittedName>
        <fullName evidence="5">Phosphocarrier protein</fullName>
    </submittedName>
</protein>
<comment type="subcellular location">
    <subcellularLocation>
        <location evidence="1">Cytoplasm</location>
    </subcellularLocation>
</comment>
<evidence type="ECO:0000256" key="1">
    <source>
        <dbReference type="ARBA" id="ARBA00004496"/>
    </source>
</evidence>
<organism evidence="5 6">
    <name type="scientific">Priestia endophytica DSM 13796</name>
    <dbReference type="NCBI Taxonomy" id="1121089"/>
    <lineage>
        <taxon>Bacteria</taxon>
        <taxon>Bacillati</taxon>
        <taxon>Bacillota</taxon>
        <taxon>Bacilli</taxon>
        <taxon>Bacillales</taxon>
        <taxon>Bacillaceae</taxon>
        <taxon>Priestia</taxon>
    </lineage>
</organism>
<feature type="domain" description="HPr" evidence="4">
    <location>
        <begin position="1"/>
        <end position="93"/>
    </location>
</feature>
<dbReference type="GeneID" id="93710479"/>
<dbReference type="InterPro" id="IPR035895">
    <property type="entry name" value="HPr-like_sf"/>
</dbReference>
<evidence type="ECO:0000313" key="5">
    <source>
        <dbReference type="EMBL" id="SFQ50924.1"/>
    </source>
</evidence>
<dbReference type="EMBL" id="FOXX01000003">
    <property type="protein sequence ID" value="SFQ50924.1"/>
    <property type="molecule type" value="Genomic_DNA"/>
</dbReference>
<evidence type="ECO:0000313" key="6">
    <source>
        <dbReference type="Proteomes" id="UP000182762"/>
    </source>
</evidence>
<evidence type="ECO:0000259" key="4">
    <source>
        <dbReference type="PROSITE" id="PS51350"/>
    </source>
</evidence>
<keyword evidence="3" id="KW-0598">Phosphotransferase system</keyword>
<dbReference type="Gene3D" id="3.30.1340.10">
    <property type="entry name" value="HPr-like"/>
    <property type="match status" value="1"/>
</dbReference>
<dbReference type="Pfam" id="PF00381">
    <property type="entry name" value="PTS-HPr"/>
    <property type="match status" value="1"/>
</dbReference>
<dbReference type="SUPFAM" id="SSF55594">
    <property type="entry name" value="HPr-like"/>
    <property type="match status" value="1"/>
</dbReference>
<keyword evidence="2" id="KW-0963">Cytoplasm</keyword>
<sequence length="93" mass="10520">MLMKKLTVQLPRGLQARHTAIFVRKASSFKSEIMLSKNGKTANGKDLMEIMDLVIKEGDEVTLMVNGGDEWEANRILEEFLLNSNSQTPMHRS</sequence>
<comment type="caution">
    <text evidence="5">The sequence shown here is derived from an EMBL/GenBank/DDBJ whole genome shotgun (WGS) entry which is preliminary data.</text>
</comment>
<dbReference type="RefSeq" id="WP_061805016.1">
    <property type="nucleotide sequence ID" value="NZ_FOXX01000003.1"/>
</dbReference>
<reference evidence="5 6" key="1">
    <citation type="submission" date="2016-10" db="EMBL/GenBank/DDBJ databases">
        <authorList>
            <person name="Varghese N."/>
            <person name="Submissions S."/>
        </authorList>
    </citation>
    <scope>NUCLEOTIDE SEQUENCE [LARGE SCALE GENOMIC DNA]</scope>
    <source>
        <strain evidence="5 6">DSM 13796</strain>
    </source>
</reference>
<evidence type="ECO:0000256" key="2">
    <source>
        <dbReference type="ARBA" id="ARBA00022490"/>
    </source>
</evidence>
<dbReference type="NCBIfam" id="TIGR01003">
    <property type="entry name" value="PTS_HPr_family"/>
    <property type="match status" value="1"/>
</dbReference>
<gene>
    <name evidence="5" type="ORF">SAMN02745910_01789</name>
</gene>
<keyword evidence="6" id="KW-1185">Reference proteome</keyword>
<dbReference type="InterPro" id="IPR050399">
    <property type="entry name" value="HPr"/>
</dbReference>
<dbReference type="PRINTS" id="PR00107">
    <property type="entry name" value="PHOSPHOCPHPR"/>
</dbReference>
<evidence type="ECO:0000256" key="3">
    <source>
        <dbReference type="ARBA" id="ARBA00022683"/>
    </source>
</evidence>
<name>A0A1I5Z373_9BACI</name>
<accession>A0A1I5Z373</accession>
<dbReference type="Proteomes" id="UP000182762">
    <property type="component" value="Unassembled WGS sequence"/>
</dbReference>
<dbReference type="PANTHER" id="PTHR33705">
    <property type="entry name" value="PHOSPHOCARRIER PROTEIN HPR"/>
    <property type="match status" value="1"/>
</dbReference>